<feature type="domain" description="MacB-like periplasmic core" evidence="8">
    <location>
        <begin position="469"/>
        <end position="613"/>
    </location>
</feature>
<evidence type="ECO:0000256" key="3">
    <source>
        <dbReference type="ARBA" id="ARBA00022692"/>
    </source>
</evidence>
<dbReference type="RefSeq" id="WP_144888124.1">
    <property type="nucleotide sequence ID" value="NZ_VLLE01000006.1"/>
</dbReference>
<feature type="transmembrane region" description="Helical" evidence="6">
    <location>
        <begin position="21"/>
        <end position="42"/>
    </location>
</feature>
<dbReference type="InterPro" id="IPR003838">
    <property type="entry name" value="ABC3_permease_C"/>
</dbReference>
<evidence type="ECO:0000259" key="7">
    <source>
        <dbReference type="Pfam" id="PF02687"/>
    </source>
</evidence>
<feature type="domain" description="ABC3 transporter permease C-terminal" evidence="7">
    <location>
        <begin position="301"/>
        <end position="418"/>
    </location>
</feature>
<evidence type="ECO:0000256" key="6">
    <source>
        <dbReference type="SAM" id="Phobius"/>
    </source>
</evidence>
<comment type="caution">
    <text evidence="9">The sequence shown here is derived from an EMBL/GenBank/DDBJ whole genome shotgun (WGS) entry which is preliminary data.</text>
</comment>
<protein>
    <submittedName>
        <fullName evidence="9">Putative ABC transport system permease protein</fullName>
    </submittedName>
</protein>
<dbReference type="InterPro" id="IPR050250">
    <property type="entry name" value="Macrolide_Exporter_MacB"/>
</dbReference>
<name>A0A562SDN5_9BACT</name>
<dbReference type="PROSITE" id="PS51257">
    <property type="entry name" value="PROKAR_LIPOPROTEIN"/>
    <property type="match status" value="1"/>
</dbReference>
<evidence type="ECO:0000256" key="5">
    <source>
        <dbReference type="ARBA" id="ARBA00023136"/>
    </source>
</evidence>
<dbReference type="GO" id="GO:0005886">
    <property type="term" value="C:plasma membrane"/>
    <property type="evidence" value="ECO:0007669"/>
    <property type="project" value="UniProtKB-SubCell"/>
</dbReference>
<feature type="transmembrane region" description="Helical" evidence="6">
    <location>
        <begin position="739"/>
        <end position="759"/>
    </location>
</feature>
<keyword evidence="3 6" id="KW-0812">Transmembrane</keyword>
<feature type="domain" description="MacB-like periplasmic core" evidence="8">
    <location>
        <begin position="20"/>
        <end position="238"/>
    </location>
</feature>
<dbReference type="GO" id="GO:0022857">
    <property type="term" value="F:transmembrane transporter activity"/>
    <property type="evidence" value="ECO:0007669"/>
    <property type="project" value="TreeGrafter"/>
</dbReference>
<dbReference type="PANTHER" id="PTHR30572:SF18">
    <property type="entry name" value="ABC-TYPE MACROLIDE FAMILY EXPORT SYSTEM PERMEASE COMPONENT 2"/>
    <property type="match status" value="1"/>
</dbReference>
<feature type="transmembrane region" description="Helical" evidence="6">
    <location>
        <begin position="687"/>
        <end position="711"/>
    </location>
</feature>
<evidence type="ECO:0000259" key="8">
    <source>
        <dbReference type="Pfam" id="PF12704"/>
    </source>
</evidence>
<feature type="transmembrane region" description="Helical" evidence="6">
    <location>
        <begin position="295"/>
        <end position="320"/>
    </location>
</feature>
<dbReference type="PANTHER" id="PTHR30572">
    <property type="entry name" value="MEMBRANE COMPONENT OF TRANSPORTER-RELATED"/>
    <property type="match status" value="1"/>
</dbReference>
<keyword evidence="10" id="KW-1185">Reference proteome</keyword>
<organism evidence="9 10">
    <name type="scientific">Lacibacter cauensis</name>
    <dbReference type="NCBI Taxonomy" id="510947"/>
    <lineage>
        <taxon>Bacteria</taxon>
        <taxon>Pseudomonadati</taxon>
        <taxon>Bacteroidota</taxon>
        <taxon>Chitinophagia</taxon>
        <taxon>Chitinophagales</taxon>
        <taxon>Chitinophagaceae</taxon>
        <taxon>Lacibacter</taxon>
    </lineage>
</organism>
<accession>A0A562SDN5</accession>
<dbReference type="Proteomes" id="UP000316167">
    <property type="component" value="Unassembled WGS sequence"/>
</dbReference>
<sequence>MFKNYIIVAWRNLLKNKTFSLLNIVGLAVGLACFILITMYVMDELSYDKHNEKAERIYRINSDIRFGGNDLRLAVCSDPMGATLKKDYPQVEQFVRIYNSNGSKMLKKGTAFIEETKVAHADSTIFDVFTLPMIAGNPKTALSEPNTVVISKSAAEKYFGTVDAIGKGIEVNDEQHTVYKVTAVIKDMPQNAHFNYDFIFSMDNVEYGWGNFLSHNFQTYVLLQPGTDYKAFNKNFKQVIDKYILPQAKQLMQINSMEDFARTGNKLEYSLMPMLDIHLYSDRFPELGVNSSIQYVYIFSAVALFILLIACVNFMNLSTARSSNRAKEVGIRKVLGTGKKLLIGQFLTESTLMVFIGLLIAIGLVWLSIGYFNNIAGKTLGITMLLKPGYLLFLLLIPVVTGVLAGLYPAFFLSSFQPIAVLKGRTGKAFSRSNFRSALVIFQFFTSIVLIISTIVVFKQLNFIQNAKIGFNKDQMLIVNGTWALNNNADAFRNEVAKMSGVKASSFAGYLPVSNSSRNDNTFSTEAVMNEKNGFNMQVWNVDYDYIPVMGMEVLKGRNFSKEYGSDSTALIINETAAKMLGFDDPVGKKLYTLVGNDNELVSYTIVAVVKNFNYESLRKNVGPLSMRLGYNKWATAFKVSATDVTALLKNIETKWKSMAPDMPFSYQFLDDSFDNMYRAEQRIGKVALSFALLAIFIACLGLFGLAAYMAEQRTKEIGVRKVLGASVTSITTLLSKDFVKLVCIASLIAFPVAWWAMSTWLRDFAYRVSISWWVFGLAGFVALLIAVLTVSSHAIKAALTNPVKSLRNE</sequence>
<proteinExistence type="predicted"/>
<dbReference type="InterPro" id="IPR025857">
    <property type="entry name" value="MacB_PCD"/>
</dbReference>
<feature type="domain" description="ABC3 transporter permease C-terminal" evidence="7">
    <location>
        <begin position="690"/>
        <end position="798"/>
    </location>
</feature>
<keyword evidence="5 6" id="KW-0472">Membrane</keyword>
<keyword evidence="4 6" id="KW-1133">Transmembrane helix</keyword>
<evidence type="ECO:0000256" key="4">
    <source>
        <dbReference type="ARBA" id="ARBA00022989"/>
    </source>
</evidence>
<evidence type="ECO:0000313" key="10">
    <source>
        <dbReference type="Proteomes" id="UP000316167"/>
    </source>
</evidence>
<dbReference type="AlphaFoldDB" id="A0A562SDN5"/>
<feature type="transmembrane region" description="Helical" evidence="6">
    <location>
        <begin position="771"/>
        <end position="791"/>
    </location>
</feature>
<dbReference type="Pfam" id="PF12704">
    <property type="entry name" value="MacB_PCD"/>
    <property type="match status" value="2"/>
</dbReference>
<feature type="transmembrane region" description="Helical" evidence="6">
    <location>
        <begin position="341"/>
        <end position="369"/>
    </location>
</feature>
<reference evidence="9 10" key="1">
    <citation type="journal article" date="2015" name="Stand. Genomic Sci.">
        <title>Genomic Encyclopedia of Bacterial and Archaeal Type Strains, Phase III: the genomes of soil and plant-associated and newly described type strains.</title>
        <authorList>
            <person name="Whitman W.B."/>
            <person name="Woyke T."/>
            <person name="Klenk H.P."/>
            <person name="Zhou Y."/>
            <person name="Lilburn T.G."/>
            <person name="Beck B.J."/>
            <person name="De Vos P."/>
            <person name="Vandamme P."/>
            <person name="Eisen J.A."/>
            <person name="Garrity G."/>
            <person name="Hugenholtz P."/>
            <person name="Kyrpides N.C."/>
        </authorList>
    </citation>
    <scope>NUCLEOTIDE SEQUENCE [LARGE SCALE GENOMIC DNA]</scope>
    <source>
        <strain evidence="9 10">CGMCC 1.7271</strain>
    </source>
</reference>
<gene>
    <name evidence="9" type="ORF">IQ13_3756</name>
</gene>
<comment type="subcellular location">
    <subcellularLocation>
        <location evidence="1">Cell membrane</location>
        <topology evidence="1">Multi-pass membrane protein</topology>
    </subcellularLocation>
</comment>
<dbReference type="Pfam" id="PF02687">
    <property type="entry name" value="FtsX"/>
    <property type="match status" value="2"/>
</dbReference>
<dbReference type="OrthoDB" id="5933722at2"/>
<dbReference type="EMBL" id="VLLE01000006">
    <property type="protein sequence ID" value="TWI79352.1"/>
    <property type="molecule type" value="Genomic_DNA"/>
</dbReference>
<evidence type="ECO:0000313" key="9">
    <source>
        <dbReference type="EMBL" id="TWI79352.1"/>
    </source>
</evidence>
<feature type="transmembrane region" description="Helical" evidence="6">
    <location>
        <begin position="389"/>
        <end position="416"/>
    </location>
</feature>
<evidence type="ECO:0000256" key="2">
    <source>
        <dbReference type="ARBA" id="ARBA00022475"/>
    </source>
</evidence>
<evidence type="ECO:0000256" key="1">
    <source>
        <dbReference type="ARBA" id="ARBA00004651"/>
    </source>
</evidence>
<feature type="transmembrane region" description="Helical" evidence="6">
    <location>
        <begin position="437"/>
        <end position="458"/>
    </location>
</feature>
<keyword evidence="2" id="KW-1003">Cell membrane</keyword>